<reference evidence="5 6" key="1">
    <citation type="journal article" date="2014" name="Genome Announc.">
        <title>Draft Genome Sequence of Petroleum Oil-Degrading Marine Bacterium Pseudomonas taeanensis Strain MS-3, Isolated from a Crude Oil-Contaminated Seashore.</title>
        <authorList>
            <person name="Lee S.Y."/>
            <person name="Kim S.H."/>
            <person name="Lee D.G."/>
            <person name="Shin S."/>
            <person name="Yun S.H."/>
            <person name="Choi C.W."/>
            <person name="Chung Y.H."/>
            <person name="Choi J.S."/>
            <person name="Kahng H.Y."/>
            <person name="Kim S.I."/>
        </authorList>
    </citation>
    <scope>NUCLEOTIDE SEQUENCE [LARGE SCALE GENOMIC DNA]</scope>
    <source>
        <strain evidence="5 6">MS-3</strain>
    </source>
</reference>
<protein>
    <submittedName>
        <fullName evidence="5">Mandelate racemase</fullName>
    </submittedName>
</protein>
<dbReference type="RefSeq" id="WP_025166035.1">
    <property type="nucleotide sequence ID" value="NZ_AWSQ01000004.1"/>
</dbReference>
<comment type="cofactor">
    <cofactor evidence="1">
        <name>Mg(2+)</name>
        <dbReference type="ChEBI" id="CHEBI:18420"/>
    </cofactor>
</comment>
<dbReference type="CDD" id="cd03316">
    <property type="entry name" value="MR_like"/>
    <property type="match status" value="1"/>
</dbReference>
<dbReference type="Gene3D" id="3.20.20.120">
    <property type="entry name" value="Enolase-like C-terminal domain"/>
    <property type="match status" value="1"/>
</dbReference>
<organism evidence="5 6">
    <name type="scientific">Pseudomonas taeanensis MS-3</name>
    <dbReference type="NCBI Taxonomy" id="1395571"/>
    <lineage>
        <taxon>Bacteria</taxon>
        <taxon>Pseudomonadati</taxon>
        <taxon>Pseudomonadota</taxon>
        <taxon>Gammaproteobacteria</taxon>
        <taxon>Pseudomonadales</taxon>
        <taxon>Pseudomonadaceae</taxon>
        <taxon>Pseudomonas</taxon>
    </lineage>
</organism>
<evidence type="ECO:0000259" key="4">
    <source>
        <dbReference type="SMART" id="SM00922"/>
    </source>
</evidence>
<dbReference type="Pfam" id="PF13378">
    <property type="entry name" value="MR_MLE_C"/>
    <property type="match status" value="1"/>
</dbReference>
<dbReference type="InterPro" id="IPR029017">
    <property type="entry name" value="Enolase-like_N"/>
</dbReference>
<dbReference type="PANTHER" id="PTHR13794">
    <property type="entry name" value="ENOLASE SUPERFAMILY, MANDELATE RACEMASE"/>
    <property type="match status" value="1"/>
</dbReference>
<dbReference type="SUPFAM" id="SSF51604">
    <property type="entry name" value="Enolase C-terminal domain-like"/>
    <property type="match status" value="1"/>
</dbReference>
<dbReference type="InterPro" id="IPR036849">
    <property type="entry name" value="Enolase-like_C_sf"/>
</dbReference>
<keyword evidence="6" id="KW-1185">Reference proteome</keyword>
<dbReference type="InterPro" id="IPR029065">
    <property type="entry name" value="Enolase_C-like"/>
</dbReference>
<dbReference type="GO" id="GO:0016052">
    <property type="term" value="P:carbohydrate catabolic process"/>
    <property type="evidence" value="ECO:0007669"/>
    <property type="project" value="TreeGrafter"/>
</dbReference>
<dbReference type="OrthoDB" id="9782675at2"/>
<dbReference type="Gene3D" id="3.30.390.10">
    <property type="entry name" value="Enolase-like, N-terminal domain"/>
    <property type="match status" value="1"/>
</dbReference>
<evidence type="ECO:0000313" key="6">
    <source>
        <dbReference type="Proteomes" id="UP000030063"/>
    </source>
</evidence>
<dbReference type="SFLD" id="SFLDS00001">
    <property type="entry name" value="Enolase"/>
    <property type="match status" value="1"/>
</dbReference>
<accession>A0A0A1YJI3</accession>
<evidence type="ECO:0000313" key="5">
    <source>
        <dbReference type="EMBL" id="KFX68809.1"/>
    </source>
</evidence>
<dbReference type="InterPro" id="IPR046945">
    <property type="entry name" value="RHMD-like"/>
</dbReference>
<dbReference type="InterPro" id="IPR013341">
    <property type="entry name" value="Mandelate_racemase_N_dom"/>
</dbReference>
<name>A0A0A1YJI3_9PSED</name>
<dbReference type="SFLD" id="SFLDG00179">
    <property type="entry name" value="mandelate_racemase"/>
    <property type="match status" value="1"/>
</dbReference>
<evidence type="ECO:0000256" key="1">
    <source>
        <dbReference type="ARBA" id="ARBA00001946"/>
    </source>
</evidence>
<dbReference type="SUPFAM" id="SSF54826">
    <property type="entry name" value="Enolase N-terminal domain-like"/>
    <property type="match status" value="1"/>
</dbReference>
<evidence type="ECO:0000256" key="3">
    <source>
        <dbReference type="ARBA" id="ARBA00022842"/>
    </source>
</evidence>
<evidence type="ECO:0000256" key="2">
    <source>
        <dbReference type="ARBA" id="ARBA00022723"/>
    </source>
</evidence>
<dbReference type="PANTHER" id="PTHR13794:SF58">
    <property type="entry name" value="MITOCHONDRIAL ENOLASE SUPERFAMILY MEMBER 1"/>
    <property type="match status" value="1"/>
</dbReference>
<dbReference type="GO" id="GO:0016836">
    <property type="term" value="F:hydro-lyase activity"/>
    <property type="evidence" value="ECO:0007669"/>
    <property type="project" value="TreeGrafter"/>
</dbReference>
<dbReference type="SMART" id="SM00922">
    <property type="entry name" value="MR_MLE"/>
    <property type="match status" value="1"/>
</dbReference>
<dbReference type="EMBL" id="AWSQ01000004">
    <property type="protein sequence ID" value="KFX68809.1"/>
    <property type="molecule type" value="Genomic_DNA"/>
</dbReference>
<proteinExistence type="predicted"/>
<dbReference type="Pfam" id="PF02746">
    <property type="entry name" value="MR_MLE_N"/>
    <property type="match status" value="1"/>
</dbReference>
<dbReference type="InterPro" id="IPR013342">
    <property type="entry name" value="Mandelate_racemase_C"/>
</dbReference>
<feature type="domain" description="Mandelate racemase/muconate lactonizing enzyme C-terminal" evidence="4">
    <location>
        <begin position="146"/>
        <end position="243"/>
    </location>
</feature>
<keyword evidence="3" id="KW-0460">Magnesium</keyword>
<dbReference type="GO" id="GO:0000287">
    <property type="term" value="F:magnesium ion binding"/>
    <property type="evidence" value="ECO:0007669"/>
    <property type="project" value="TreeGrafter"/>
</dbReference>
<dbReference type="Proteomes" id="UP000030063">
    <property type="component" value="Unassembled WGS sequence"/>
</dbReference>
<keyword evidence="2" id="KW-0479">Metal-binding</keyword>
<sequence length="361" mass="39892">MKITNLRTVQVEVPLEKPLITAIHETRSVGCVLVYLETDTGLTGENYIFTLNTSRLSVFDDMIKSLAHHVVGQDPHYVERMWDGMWREINPIGHEGITIGAMSALDTACWDLIGKAAGQPVYKLFGAYRDSVKAYASSGLWLSQTIDELVEEARGFMAQGFRSMKIRLGKPRMEEDVARVAAVREAIGPDIELLADGNQAFAPHQAIRLGRMLEPFNLGWFEEPVASYDHAGHAAVAAALDVPIASGETEYTRHGIRAMIDAKAADILMPDLQRIGGLTEFRRTASLAAAHNMPISTHIFTEQSLSIAGSAPNCISVEHVSWFSPLYREKMEIKDGLIAIPQRPGLGFSFDVDAVDRFRVR</sequence>
<dbReference type="STRING" id="1395571.TMS3_0115075"/>
<gene>
    <name evidence="5" type="ORF">TMS3_0115075</name>
</gene>
<dbReference type="eggNOG" id="COG4948">
    <property type="taxonomic scope" value="Bacteria"/>
</dbReference>
<comment type="caution">
    <text evidence="5">The sequence shown here is derived from an EMBL/GenBank/DDBJ whole genome shotgun (WGS) entry which is preliminary data.</text>
</comment>
<dbReference type="AlphaFoldDB" id="A0A0A1YJI3"/>